<dbReference type="AlphaFoldDB" id="A0A5D3WFG3"/>
<evidence type="ECO:0000256" key="3">
    <source>
        <dbReference type="ARBA" id="ARBA00022691"/>
    </source>
</evidence>
<sequence>MSFLDIIQRFDPQQVGADIMACSASDVERALGAERLSDADFMALLSPAAENHLEELARKASRITRRRFGNTILLYAPLYLSNECSNGCRYCGFSADNRLPRRTLAPDEIEAEARVLADQGFQHVLLLTGEAPRAAGVDYLEAAVRRVRPFFSSIGIEVFPMSRQDYARLIAAGVDSLTLYQETYNPELYAEMHPYGRKRDFAWRLEAPERGAAAGMRRIGIGSLLGLGDFRTDAFFTGLHGRYLARHYWRSLLTISFPRLRPADGGFQPRVPVGDRQFVQLICAMRLWLHDAGLVLSTRERAELRDNLLPLGITQMSAGSCTAPGGYAQGEHEGQQFAIDDDRSPAEFAAMLRRRGFDPVWKDWDAAFQPAAGKGAA</sequence>
<keyword evidence="8" id="KW-0456">Lyase</keyword>
<evidence type="ECO:0000256" key="1">
    <source>
        <dbReference type="ARBA" id="ARBA00001966"/>
    </source>
</evidence>
<evidence type="ECO:0000256" key="6">
    <source>
        <dbReference type="ARBA" id="ARBA00023014"/>
    </source>
</evidence>
<dbReference type="NCBIfam" id="TIGR02351">
    <property type="entry name" value="thiH"/>
    <property type="match status" value="1"/>
</dbReference>
<dbReference type="SFLD" id="SFLDF00301">
    <property type="entry name" value="2-iminoacetate_synthase_(ThiH)"/>
    <property type="match status" value="1"/>
</dbReference>
<accession>A0A5D3WFG3</accession>
<keyword evidence="3" id="KW-0949">S-adenosyl-L-methionine</keyword>
<organism evidence="8 9">
    <name type="scientific">Geothermobacter ehrlichii</name>
    <dbReference type="NCBI Taxonomy" id="213224"/>
    <lineage>
        <taxon>Bacteria</taxon>
        <taxon>Pseudomonadati</taxon>
        <taxon>Thermodesulfobacteriota</taxon>
        <taxon>Desulfuromonadia</taxon>
        <taxon>Desulfuromonadales</taxon>
        <taxon>Geothermobacteraceae</taxon>
        <taxon>Geothermobacter</taxon>
    </lineage>
</organism>
<dbReference type="OrthoDB" id="3320990at2"/>
<dbReference type="SFLD" id="SFLDG01060">
    <property type="entry name" value="BATS_domain_containing"/>
    <property type="match status" value="1"/>
</dbReference>
<dbReference type="SFLD" id="SFLDS00029">
    <property type="entry name" value="Radical_SAM"/>
    <property type="match status" value="1"/>
</dbReference>
<dbReference type="PANTHER" id="PTHR43583">
    <property type="entry name" value="2-IMINOACETATE SYNTHASE"/>
    <property type="match status" value="1"/>
</dbReference>
<dbReference type="Pfam" id="PF04055">
    <property type="entry name" value="Radical_SAM"/>
    <property type="match status" value="1"/>
</dbReference>
<dbReference type="Pfam" id="PF06968">
    <property type="entry name" value="BATS"/>
    <property type="match status" value="1"/>
</dbReference>
<dbReference type="InterPro" id="IPR007197">
    <property type="entry name" value="rSAM"/>
</dbReference>
<comment type="caution">
    <text evidence="8">The sequence shown here is derived from an EMBL/GenBank/DDBJ whole genome shotgun (WGS) entry which is preliminary data.</text>
</comment>
<dbReference type="InterPro" id="IPR013785">
    <property type="entry name" value="Aldolase_TIM"/>
</dbReference>
<dbReference type="GO" id="GO:0009228">
    <property type="term" value="P:thiamine biosynthetic process"/>
    <property type="evidence" value="ECO:0007669"/>
    <property type="project" value="InterPro"/>
</dbReference>
<dbReference type="GO" id="GO:0005506">
    <property type="term" value="F:iron ion binding"/>
    <property type="evidence" value="ECO:0007669"/>
    <property type="project" value="InterPro"/>
</dbReference>
<name>A0A5D3WFG3_9BACT</name>
<keyword evidence="2" id="KW-0004">4Fe-4S</keyword>
<reference evidence="8 9" key="1">
    <citation type="submission" date="2019-07" db="EMBL/GenBank/DDBJ databases">
        <title>Genomic Encyclopedia of Type Strains, Phase IV (KMG-IV): sequencing the most valuable type-strain genomes for metagenomic binning, comparative biology and taxonomic classification.</title>
        <authorList>
            <person name="Goeker M."/>
        </authorList>
    </citation>
    <scope>NUCLEOTIDE SEQUENCE [LARGE SCALE GENOMIC DNA]</scope>
    <source>
        <strain evidence="8 9">SS015</strain>
    </source>
</reference>
<gene>
    <name evidence="8" type="ORF">EDC39_11488</name>
</gene>
<evidence type="ECO:0000313" key="9">
    <source>
        <dbReference type="Proteomes" id="UP000324159"/>
    </source>
</evidence>
<comment type="cofactor">
    <cofactor evidence="1">
        <name>[4Fe-4S] cluster</name>
        <dbReference type="ChEBI" id="CHEBI:49883"/>
    </cofactor>
</comment>
<dbReference type="CDD" id="cd01335">
    <property type="entry name" value="Radical_SAM"/>
    <property type="match status" value="1"/>
</dbReference>
<evidence type="ECO:0000256" key="4">
    <source>
        <dbReference type="ARBA" id="ARBA00022723"/>
    </source>
</evidence>
<proteinExistence type="predicted"/>
<dbReference type="InterPro" id="IPR058240">
    <property type="entry name" value="rSAM_sf"/>
</dbReference>
<dbReference type="GO" id="GO:0051539">
    <property type="term" value="F:4 iron, 4 sulfur cluster binding"/>
    <property type="evidence" value="ECO:0007669"/>
    <property type="project" value="UniProtKB-KW"/>
</dbReference>
<evidence type="ECO:0000256" key="5">
    <source>
        <dbReference type="ARBA" id="ARBA00023004"/>
    </source>
</evidence>
<keyword evidence="4" id="KW-0479">Metal-binding</keyword>
<dbReference type="Gene3D" id="3.20.20.70">
    <property type="entry name" value="Aldolase class I"/>
    <property type="match status" value="1"/>
</dbReference>
<dbReference type="InterPro" id="IPR010722">
    <property type="entry name" value="BATS_dom"/>
</dbReference>
<feature type="domain" description="Radical SAM core" evidence="7">
    <location>
        <begin position="70"/>
        <end position="305"/>
    </location>
</feature>
<dbReference type="SUPFAM" id="SSF102114">
    <property type="entry name" value="Radical SAM enzymes"/>
    <property type="match status" value="1"/>
</dbReference>
<keyword evidence="5" id="KW-0408">Iron</keyword>
<evidence type="ECO:0000259" key="7">
    <source>
        <dbReference type="PROSITE" id="PS51918"/>
    </source>
</evidence>
<dbReference type="PANTHER" id="PTHR43583:SF1">
    <property type="entry name" value="2-IMINOACETATE SYNTHASE"/>
    <property type="match status" value="1"/>
</dbReference>
<dbReference type="GO" id="GO:0016829">
    <property type="term" value="F:lyase activity"/>
    <property type="evidence" value="ECO:0007669"/>
    <property type="project" value="UniProtKB-KW"/>
</dbReference>
<dbReference type="RefSeq" id="WP_148896853.1">
    <property type="nucleotide sequence ID" value="NZ_VNIB01000014.1"/>
</dbReference>
<keyword evidence="9" id="KW-1185">Reference proteome</keyword>
<dbReference type="EMBL" id="VNIB01000014">
    <property type="protein sequence ID" value="TYO96381.1"/>
    <property type="molecule type" value="Genomic_DNA"/>
</dbReference>
<keyword evidence="6" id="KW-0411">Iron-sulfur</keyword>
<evidence type="ECO:0000313" key="8">
    <source>
        <dbReference type="EMBL" id="TYO96381.1"/>
    </source>
</evidence>
<dbReference type="SMART" id="SM00876">
    <property type="entry name" value="BATS"/>
    <property type="match status" value="1"/>
</dbReference>
<dbReference type="InterPro" id="IPR034428">
    <property type="entry name" value="ThiH/NoCL/HydG-like"/>
</dbReference>
<evidence type="ECO:0000256" key="2">
    <source>
        <dbReference type="ARBA" id="ARBA00022485"/>
    </source>
</evidence>
<dbReference type="SFLD" id="SFLDG01081">
    <property type="entry name" value="cleavage_of_the_Ca-Cb_bond_in"/>
    <property type="match status" value="1"/>
</dbReference>
<protein>
    <submittedName>
        <fullName evidence="8">Tyrosine lyase ThiH</fullName>
    </submittedName>
</protein>
<dbReference type="PROSITE" id="PS51918">
    <property type="entry name" value="RADICAL_SAM"/>
    <property type="match status" value="1"/>
</dbReference>
<dbReference type="InterPro" id="IPR012726">
    <property type="entry name" value="ThiH"/>
</dbReference>
<dbReference type="Proteomes" id="UP000324159">
    <property type="component" value="Unassembled WGS sequence"/>
</dbReference>